<dbReference type="CDD" id="cd00920">
    <property type="entry name" value="Cupredoxin"/>
    <property type="match status" value="1"/>
</dbReference>
<dbReference type="RefSeq" id="WP_049739911.1">
    <property type="nucleotide sequence ID" value="NZ_BJON01000002.1"/>
</dbReference>
<dbReference type="Gene3D" id="2.60.40.420">
    <property type="entry name" value="Cupredoxins - blue copper proteins"/>
    <property type="match status" value="1"/>
</dbReference>
<dbReference type="EMBL" id="BJON01000002">
    <property type="protein sequence ID" value="GED66894.1"/>
    <property type="molecule type" value="Genomic_DNA"/>
</dbReference>
<dbReference type="AlphaFoldDB" id="A0A0K9YRR6"/>
<dbReference type="GO" id="GO:0005507">
    <property type="term" value="F:copper ion binding"/>
    <property type="evidence" value="ECO:0007669"/>
    <property type="project" value="InterPro"/>
</dbReference>
<keyword evidence="5" id="KW-0472">Membrane</keyword>
<dbReference type="OrthoDB" id="9816061at2"/>
<keyword evidence="5" id="KW-0812">Transmembrane</keyword>
<dbReference type="Proteomes" id="UP000036834">
    <property type="component" value="Unassembled WGS sequence"/>
</dbReference>
<evidence type="ECO:0000313" key="8">
    <source>
        <dbReference type="EMBL" id="KNB70880.1"/>
    </source>
</evidence>
<feature type="transmembrane region" description="Helical" evidence="5">
    <location>
        <begin position="150"/>
        <end position="169"/>
    </location>
</feature>
<dbReference type="InterPro" id="IPR008972">
    <property type="entry name" value="Cupredoxin"/>
</dbReference>
<dbReference type="PROSITE" id="PS00196">
    <property type="entry name" value="COPPER_BLUE"/>
    <property type="match status" value="1"/>
</dbReference>
<evidence type="ECO:0000256" key="5">
    <source>
        <dbReference type="SAM" id="Phobius"/>
    </source>
</evidence>
<accession>A0A0K9YRR6</accession>
<keyword evidence="1" id="KW-0813">Transport</keyword>
<feature type="transmembrane region" description="Helical" evidence="5">
    <location>
        <begin position="117"/>
        <end position="138"/>
    </location>
</feature>
<dbReference type="Proteomes" id="UP000319578">
    <property type="component" value="Unassembled WGS sequence"/>
</dbReference>
<feature type="transmembrane region" description="Helical" evidence="5">
    <location>
        <begin position="6"/>
        <end position="23"/>
    </location>
</feature>
<dbReference type="InterPro" id="IPR033138">
    <property type="entry name" value="Cu_oxidase_CS"/>
</dbReference>
<dbReference type="STRING" id="54915.ADS79_18735"/>
<keyword evidence="5" id="KW-1133">Transmembrane helix</keyword>
<feature type="transmembrane region" description="Helical" evidence="5">
    <location>
        <begin position="35"/>
        <end position="57"/>
    </location>
</feature>
<evidence type="ECO:0000256" key="1">
    <source>
        <dbReference type="ARBA" id="ARBA00022448"/>
    </source>
</evidence>
<evidence type="ECO:0000259" key="6">
    <source>
        <dbReference type="Pfam" id="PF00127"/>
    </source>
</evidence>
<reference evidence="8" key="2">
    <citation type="submission" date="2015-07" db="EMBL/GenBank/DDBJ databases">
        <title>MeaNS - Measles Nucleotide Surveillance Program.</title>
        <authorList>
            <person name="Tran T."/>
            <person name="Druce J."/>
        </authorList>
    </citation>
    <scope>NUCLEOTIDE SEQUENCE</scope>
    <source>
        <strain evidence="8">DSM 9887</strain>
    </source>
</reference>
<dbReference type="PANTHER" id="PTHR38439:SF3">
    <property type="entry name" value="COPPER-RESISTANT CUPROPROTEIN COPI"/>
    <property type="match status" value="1"/>
</dbReference>
<sequence length="297" mass="32835">MNATAQVLFYLVFTYVCFTWFVWRKRNKLEPMICMVSGMTLGMMVGLIAGLVLGVLFKGELAYSTMLAIAIGTFSGLIFGIPLSILTMIEGALAGLMAGMMGAMLGEMVPFEQVESLLFLFIMLYTFCIMLLTRQIAISTDEKGHPQKRFGLQHPLVGAILLIGVFLWFQSFLSPSHPPTQEAKRSVELVASDYFYHPQQIVLKKGEEIKVTYHNQGKLEHVVEIVSKGNIVVVPYADASAHVHMHAAKSTGELHLYAQPGESVSYMIRATADGVYPFYCTIPGHKEKGMVGSLIVK</sequence>
<keyword evidence="3" id="KW-0249">Electron transport</keyword>
<dbReference type="PROSITE" id="PS00079">
    <property type="entry name" value="MULTICOPPER_OXIDASE1"/>
    <property type="match status" value="1"/>
</dbReference>
<dbReference type="InterPro" id="IPR000923">
    <property type="entry name" value="BlueCu_1"/>
</dbReference>
<dbReference type="PATRIC" id="fig|54915.3.peg.2845"/>
<dbReference type="InterPro" id="IPR028871">
    <property type="entry name" value="BlueCu_1_BS"/>
</dbReference>
<dbReference type="GO" id="GO:0009055">
    <property type="term" value="F:electron transfer activity"/>
    <property type="evidence" value="ECO:0007669"/>
    <property type="project" value="InterPro"/>
</dbReference>
<name>A0A0K9YRR6_9BACL</name>
<organism evidence="8 9">
    <name type="scientific">Brevibacillus reuszeri</name>
    <dbReference type="NCBI Taxonomy" id="54915"/>
    <lineage>
        <taxon>Bacteria</taxon>
        <taxon>Bacillati</taxon>
        <taxon>Bacillota</taxon>
        <taxon>Bacilli</taxon>
        <taxon>Bacillales</taxon>
        <taxon>Paenibacillaceae</taxon>
        <taxon>Brevibacillus</taxon>
    </lineage>
</organism>
<evidence type="ECO:0000256" key="4">
    <source>
        <dbReference type="ARBA" id="ARBA00023008"/>
    </source>
</evidence>
<comment type="caution">
    <text evidence="8">The sequence shown here is derived from an EMBL/GenBank/DDBJ whole genome shotgun (WGS) entry which is preliminary data.</text>
</comment>
<dbReference type="Pfam" id="PF00127">
    <property type="entry name" value="Copper-bind"/>
    <property type="match status" value="1"/>
</dbReference>
<evidence type="ECO:0000256" key="2">
    <source>
        <dbReference type="ARBA" id="ARBA00022723"/>
    </source>
</evidence>
<dbReference type="EMBL" id="LGIQ01000009">
    <property type="protein sequence ID" value="KNB70880.1"/>
    <property type="molecule type" value="Genomic_DNA"/>
</dbReference>
<gene>
    <name evidence="8" type="ORF">ADS79_18735</name>
    <name evidence="7" type="ORF">BRE01_05960</name>
</gene>
<evidence type="ECO:0000313" key="9">
    <source>
        <dbReference type="Proteomes" id="UP000036834"/>
    </source>
</evidence>
<reference evidence="7 10" key="3">
    <citation type="submission" date="2019-06" db="EMBL/GenBank/DDBJ databases">
        <title>Whole genome shotgun sequence of Brevibacillus reuszeri NBRC 15719.</title>
        <authorList>
            <person name="Hosoyama A."/>
            <person name="Uohara A."/>
            <person name="Ohji S."/>
            <person name="Ichikawa N."/>
        </authorList>
    </citation>
    <scope>NUCLEOTIDE SEQUENCE [LARGE SCALE GENOMIC DNA]</scope>
    <source>
        <strain evidence="7 10">NBRC 15719</strain>
    </source>
</reference>
<keyword evidence="2" id="KW-0479">Metal-binding</keyword>
<dbReference type="SUPFAM" id="SSF49503">
    <property type="entry name" value="Cupredoxins"/>
    <property type="match status" value="1"/>
</dbReference>
<evidence type="ECO:0000313" key="7">
    <source>
        <dbReference type="EMBL" id="GED66894.1"/>
    </source>
</evidence>
<dbReference type="PANTHER" id="PTHR38439">
    <property type="entry name" value="AURACYANIN-B"/>
    <property type="match status" value="1"/>
</dbReference>
<evidence type="ECO:0000256" key="3">
    <source>
        <dbReference type="ARBA" id="ARBA00022982"/>
    </source>
</evidence>
<proteinExistence type="predicted"/>
<protein>
    <recommendedName>
        <fullName evidence="6">Blue (type 1) copper domain-containing protein</fullName>
    </recommendedName>
</protein>
<evidence type="ECO:0000313" key="10">
    <source>
        <dbReference type="Proteomes" id="UP000319578"/>
    </source>
</evidence>
<reference evidence="9" key="1">
    <citation type="submission" date="2015-07" db="EMBL/GenBank/DDBJ databases">
        <title>Genome sequencing project for genomic taxonomy and phylogenomics of Bacillus-like bacteria.</title>
        <authorList>
            <person name="Liu B."/>
            <person name="Wang J."/>
            <person name="Zhu Y."/>
            <person name="Liu G."/>
            <person name="Chen Q."/>
            <person name="Chen Z."/>
            <person name="Lan J."/>
            <person name="Che J."/>
            <person name="Ge C."/>
            <person name="Shi H."/>
            <person name="Pan Z."/>
            <person name="Liu X."/>
        </authorList>
    </citation>
    <scope>NUCLEOTIDE SEQUENCE [LARGE SCALE GENOMIC DNA]</scope>
    <source>
        <strain evidence="9">DSM 9887</strain>
    </source>
</reference>
<keyword evidence="4" id="KW-0186">Copper</keyword>
<dbReference type="InterPro" id="IPR050845">
    <property type="entry name" value="Cu-binding_ET"/>
</dbReference>
<feature type="domain" description="Blue (type 1) copper" evidence="6">
    <location>
        <begin position="193"/>
        <end position="297"/>
    </location>
</feature>
<keyword evidence="10" id="KW-1185">Reference proteome</keyword>
<feature type="transmembrane region" description="Helical" evidence="5">
    <location>
        <begin position="63"/>
        <end position="85"/>
    </location>
</feature>